<evidence type="ECO:0000313" key="2">
    <source>
        <dbReference type="Proteomes" id="UP000266934"/>
    </source>
</evidence>
<dbReference type="RefSeq" id="WP_126401577.1">
    <property type="nucleotide sequence ID" value="NZ_AP018907.1"/>
</dbReference>
<evidence type="ECO:0000313" key="1">
    <source>
        <dbReference type="EMBL" id="BBF94484.1"/>
    </source>
</evidence>
<dbReference type="OrthoDB" id="8452887at2"/>
<dbReference type="EMBL" id="AP018907">
    <property type="protein sequence ID" value="BBF94484.1"/>
    <property type="molecule type" value="Genomic_DNA"/>
</dbReference>
<keyword evidence="2" id="KW-1185">Reference proteome</keyword>
<sequence>MIAYETTPPVLPSLTLPAALLSPSLPAGYETAWSFLARTEPWVLGLMTDPVRGLVADDLKARRVADDVGLPAILLPASDDLNASGFNDIVAAPTAVWHIVFPENP</sequence>
<gene>
    <name evidence="1" type="ORF">BLTE_31690</name>
</gene>
<reference evidence="1 2" key="1">
    <citation type="submission" date="2018-08" db="EMBL/GenBank/DDBJ databases">
        <title>Complete genome sequencing of Blastochloris tepida GI.</title>
        <authorList>
            <person name="Tsukatani Y."/>
            <person name="Mori H."/>
        </authorList>
    </citation>
    <scope>NUCLEOTIDE SEQUENCE [LARGE SCALE GENOMIC DNA]</scope>
    <source>
        <strain evidence="1 2">GI</strain>
    </source>
</reference>
<dbReference type="AlphaFoldDB" id="A0A348G4K1"/>
<protein>
    <submittedName>
        <fullName evidence="1">Uncharacterized protein</fullName>
    </submittedName>
</protein>
<organism evidence="1 2">
    <name type="scientific">Blastochloris tepida</name>
    <dbReference type="NCBI Taxonomy" id="2233851"/>
    <lineage>
        <taxon>Bacteria</taxon>
        <taxon>Pseudomonadati</taxon>
        <taxon>Pseudomonadota</taxon>
        <taxon>Alphaproteobacteria</taxon>
        <taxon>Hyphomicrobiales</taxon>
        <taxon>Blastochloridaceae</taxon>
        <taxon>Blastochloris</taxon>
    </lineage>
</organism>
<dbReference type="Proteomes" id="UP000266934">
    <property type="component" value="Chromosome"/>
</dbReference>
<accession>A0A348G4K1</accession>
<proteinExistence type="predicted"/>
<name>A0A348G4K1_9HYPH</name>
<dbReference type="KEGG" id="blag:BLTE_31690"/>